<evidence type="ECO:0000313" key="1">
    <source>
        <dbReference type="EMBL" id="KAA6320165.1"/>
    </source>
</evidence>
<dbReference type="EMBL" id="SNRY01003668">
    <property type="protein sequence ID" value="KAA6320165.1"/>
    <property type="molecule type" value="Genomic_DNA"/>
</dbReference>
<name>A0A5J4QF09_9ZZZZ</name>
<comment type="caution">
    <text evidence="1">The sequence shown here is derived from an EMBL/GenBank/DDBJ whole genome shotgun (WGS) entry which is preliminary data.</text>
</comment>
<sequence length="45" mass="4850">MPNEPGKTKQLECKAGSSASGHALFLTNIEYPEEVFLISNTPDKG</sequence>
<protein>
    <submittedName>
        <fullName evidence="1">Uncharacterized protein</fullName>
    </submittedName>
</protein>
<reference evidence="1" key="1">
    <citation type="submission" date="2019-03" db="EMBL/GenBank/DDBJ databases">
        <title>Single cell metagenomics reveals metabolic interactions within the superorganism composed of flagellate Streblomastix strix and complex community of Bacteroidetes bacteria on its surface.</title>
        <authorList>
            <person name="Treitli S.C."/>
            <person name="Kolisko M."/>
            <person name="Husnik F."/>
            <person name="Keeling P."/>
            <person name="Hampl V."/>
        </authorList>
    </citation>
    <scope>NUCLEOTIDE SEQUENCE</scope>
    <source>
        <strain evidence="1">STM</strain>
    </source>
</reference>
<proteinExistence type="predicted"/>
<accession>A0A5J4QF09</accession>
<organism evidence="1">
    <name type="scientific">termite gut metagenome</name>
    <dbReference type="NCBI Taxonomy" id="433724"/>
    <lineage>
        <taxon>unclassified sequences</taxon>
        <taxon>metagenomes</taxon>
        <taxon>organismal metagenomes</taxon>
    </lineage>
</organism>
<dbReference type="AlphaFoldDB" id="A0A5J4QF09"/>
<gene>
    <name evidence="1" type="ORF">EZS27_030027</name>
</gene>